<evidence type="ECO:0000256" key="2">
    <source>
        <dbReference type="SAM" id="Coils"/>
    </source>
</evidence>
<dbReference type="AlphaFoldDB" id="A0A8S3Z7A3"/>
<dbReference type="Gene3D" id="3.30.2230.10">
    <property type="entry name" value="DUSP-like"/>
    <property type="match status" value="1"/>
</dbReference>
<accession>A0A8S3Z7A3</accession>
<dbReference type="Gene3D" id="3.10.20.90">
    <property type="entry name" value="Phosphatidylinositol 3-kinase Catalytic Subunit, Chain A, domain 1"/>
    <property type="match status" value="1"/>
</dbReference>
<reference evidence="4" key="1">
    <citation type="submission" date="2021-04" db="EMBL/GenBank/DDBJ databases">
        <authorList>
            <consortium name="Molecular Ecology Group"/>
        </authorList>
    </citation>
    <scope>NUCLEOTIDE SEQUENCE</scope>
</reference>
<keyword evidence="1" id="KW-0645">Protease</keyword>
<dbReference type="Gene3D" id="3.30.710.10">
    <property type="entry name" value="Potassium Channel Kv1.1, Chain A"/>
    <property type="match status" value="1"/>
</dbReference>
<keyword evidence="2" id="KW-0175">Coiled coil</keyword>
<dbReference type="InterPro" id="IPR035927">
    <property type="entry name" value="DUSP-like_sf"/>
</dbReference>
<dbReference type="GO" id="GO:0051260">
    <property type="term" value="P:protein homooligomerization"/>
    <property type="evidence" value="ECO:0007669"/>
    <property type="project" value="InterPro"/>
</dbReference>
<proteinExistence type="predicted"/>
<keyword evidence="5" id="KW-1185">Reference proteome</keyword>
<dbReference type="SMART" id="SM00225">
    <property type="entry name" value="BTB"/>
    <property type="match status" value="1"/>
</dbReference>
<evidence type="ECO:0000259" key="3">
    <source>
        <dbReference type="PROSITE" id="PS51283"/>
    </source>
</evidence>
<dbReference type="Pfam" id="PF14836">
    <property type="entry name" value="Ubiquitin_3"/>
    <property type="match status" value="1"/>
</dbReference>
<dbReference type="PANTHER" id="PTHR11145">
    <property type="entry name" value="BTB/POZ DOMAIN-CONTAINING ADAPTER FOR CUL3-MEDIATED RHOA DEGRADATION PROTEIN FAMILY MEMBER"/>
    <property type="match status" value="1"/>
</dbReference>
<dbReference type="EMBL" id="CAJHNH020001435">
    <property type="protein sequence ID" value="CAG5123061.1"/>
    <property type="molecule type" value="Genomic_DNA"/>
</dbReference>
<keyword evidence="1" id="KW-0378">Hydrolase</keyword>
<dbReference type="OrthoDB" id="2414723at2759"/>
<comment type="caution">
    <text evidence="4">The sequence shown here is derived from an EMBL/GenBank/DDBJ whole genome shotgun (WGS) entry which is preliminary data.</text>
</comment>
<dbReference type="InterPro" id="IPR003131">
    <property type="entry name" value="T1-type_BTB"/>
</dbReference>
<gene>
    <name evidence="4" type="ORF">CUNI_LOCUS8619</name>
</gene>
<dbReference type="PROSITE" id="PS51283">
    <property type="entry name" value="DUSP"/>
    <property type="match status" value="1"/>
</dbReference>
<evidence type="ECO:0000313" key="5">
    <source>
        <dbReference type="Proteomes" id="UP000678393"/>
    </source>
</evidence>
<evidence type="ECO:0000313" key="4">
    <source>
        <dbReference type="EMBL" id="CAG5123061.1"/>
    </source>
</evidence>
<dbReference type="Pfam" id="PF02214">
    <property type="entry name" value="BTB_2"/>
    <property type="match status" value="1"/>
</dbReference>
<feature type="coiled-coil region" evidence="2">
    <location>
        <begin position="369"/>
        <end position="439"/>
    </location>
</feature>
<dbReference type="InterPro" id="IPR028135">
    <property type="entry name" value="Ub_USP-typ"/>
</dbReference>
<dbReference type="GO" id="GO:0006508">
    <property type="term" value="P:proteolysis"/>
    <property type="evidence" value="ECO:0007669"/>
    <property type="project" value="UniProtKB-KW"/>
</dbReference>
<name>A0A8S3Z7A3_9EUPU</name>
<dbReference type="SUPFAM" id="SSF143791">
    <property type="entry name" value="DUSP-like"/>
    <property type="match status" value="1"/>
</dbReference>
<dbReference type="CDD" id="cd18376">
    <property type="entry name" value="BTB_POZ_FIP2-like"/>
    <property type="match status" value="1"/>
</dbReference>
<feature type="domain" description="DUSP" evidence="3">
    <location>
        <begin position="69"/>
        <end position="165"/>
    </location>
</feature>
<organism evidence="4 5">
    <name type="scientific">Candidula unifasciata</name>
    <dbReference type="NCBI Taxonomy" id="100452"/>
    <lineage>
        <taxon>Eukaryota</taxon>
        <taxon>Metazoa</taxon>
        <taxon>Spiralia</taxon>
        <taxon>Lophotrochozoa</taxon>
        <taxon>Mollusca</taxon>
        <taxon>Gastropoda</taxon>
        <taxon>Heterobranchia</taxon>
        <taxon>Euthyneura</taxon>
        <taxon>Panpulmonata</taxon>
        <taxon>Eupulmonata</taxon>
        <taxon>Stylommatophora</taxon>
        <taxon>Helicina</taxon>
        <taxon>Helicoidea</taxon>
        <taxon>Geomitridae</taxon>
        <taxon>Candidula</taxon>
    </lineage>
</organism>
<dbReference type="SUPFAM" id="SSF54695">
    <property type="entry name" value="POZ domain"/>
    <property type="match status" value="1"/>
</dbReference>
<dbReference type="Proteomes" id="UP000678393">
    <property type="component" value="Unassembled WGS sequence"/>
</dbReference>
<dbReference type="InterPro" id="IPR045068">
    <property type="entry name" value="BACURD1-3"/>
</dbReference>
<dbReference type="InterPro" id="IPR006615">
    <property type="entry name" value="Pept_C19_DUSP"/>
</dbReference>
<dbReference type="InterPro" id="IPR011333">
    <property type="entry name" value="SKP1/BTB/POZ_sf"/>
</dbReference>
<evidence type="ECO:0000256" key="1">
    <source>
        <dbReference type="ARBA" id="ARBA00022670"/>
    </source>
</evidence>
<dbReference type="GO" id="GO:0004843">
    <property type="term" value="F:cysteine-type deubiquitinase activity"/>
    <property type="evidence" value="ECO:0007669"/>
    <property type="project" value="InterPro"/>
</dbReference>
<sequence length="552" mass="63310">MFAMYDLMLPSSVTSFHRQVNSERRFGMSSPSGCGGSSVPVAAVAGVRASSPSSTASTTPASTGLSFSPDLQAQRTVLEHLFDRKLVEGDFWYVIVAEWLEQLKKFIGINSSRKYYGQRASSPPGPIVTRRDYAHTVDVVHEDAWRMLVQWYGLADGHKAMKLVVYKYARGPEIEHNINSFKIMLSNSPPEDFHIVRFSKLEKVGYVEHKARQLYSIPASQESRLWAKAEADAEWRPLFYRDKPIGVVLDMDSDFTRPVVALEITDAEGSWVGAPELIEPPADSKVHGYLVENSMFDDVTTPWELDIHEQIDQIGKTLLEKLHGNFNVFVQRAKDHIDARECHLRERERQVCARESVTERLSTRLELKELRLSEEMMKCEEKIKEYESRRLELEREIADRQEEMQKMLSEKEALLTADKADFEAEKERFREELQHMSELSKVQESRIKLDIGGNQFTTSVLTLTKDPNSMLAAMFSGRHELKTEEDGSYFIDRDGTHFRHVLNYLRDGCVKEGTLPQSETMWRELLTEAEFFQLSELAAYLTELISKKESES</sequence>
<protein>
    <recommendedName>
        <fullName evidence="3">DUSP domain-containing protein</fullName>
    </recommendedName>
</protein>
<dbReference type="InterPro" id="IPR000210">
    <property type="entry name" value="BTB/POZ_dom"/>
</dbReference>
<dbReference type="PANTHER" id="PTHR11145:SF8">
    <property type="entry name" value="RE57120P"/>
    <property type="match status" value="1"/>
</dbReference>